<dbReference type="AlphaFoldDB" id="A0A480ACB6"/>
<dbReference type="RefSeq" id="WP_137906614.1">
    <property type="nucleotide sequence ID" value="NZ_BJCF01000003.1"/>
</dbReference>
<sequence length="78" mass="8930">MSLVISEDIVQASGLSEKELVLELIILFFERKKISIVKASQLAKMPLLQFQNELALRNINIHYDETDLDVDLKNFAII</sequence>
<evidence type="ECO:0000313" key="2">
    <source>
        <dbReference type="Proteomes" id="UP000299367"/>
    </source>
</evidence>
<dbReference type="EMBL" id="BJCF01000003">
    <property type="protein sequence ID" value="GCL40808.1"/>
    <property type="molecule type" value="Genomic_DNA"/>
</dbReference>
<accession>A0A480ACB6</accession>
<dbReference type="OrthoDB" id="462653at2"/>
<comment type="caution">
    <text evidence="1">The sequence shown here is derived from an EMBL/GenBank/DDBJ whole genome shotgun (WGS) entry which is preliminary data.</text>
</comment>
<protein>
    <submittedName>
        <fullName evidence="1">Uncharacterized protein</fullName>
    </submittedName>
</protein>
<name>A0A480ACB6_9CYAN</name>
<dbReference type="Proteomes" id="UP000299367">
    <property type="component" value="Unassembled WGS sequence"/>
</dbReference>
<reference evidence="2" key="1">
    <citation type="submission" date="2019-02" db="EMBL/GenBank/DDBJ databases">
        <title>Draft genome sequence of Dolichospermum planctonicum NIES-80.</title>
        <authorList>
            <person name="Yamaguchi H."/>
            <person name="Suzuki S."/>
            <person name="Kawachi M."/>
        </authorList>
    </citation>
    <scope>NUCLEOTIDE SEQUENCE [LARGE SCALE GENOMIC DNA]</scope>
    <source>
        <strain evidence="2">NIES-80</strain>
    </source>
</reference>
<evidence type="ECO:0000313" key="1">
    <source>
        <dbReference type="EMBL" id="GCL40808.1"/>
    </source>
</evidence>
<dbReference type="InterPro" id="IPR005368">
    <property type="entry name" value="UPF0175"/>
</dbReference>
<dbReference type="Pfam" id="PF03683">
    <property type="entry name" value="UPF0175"/>
    <property type="match status" value="1"/>
</dbReference>
<proteinExistence type="predicted"/>
<gene>
    <name evidence="1" type="ORF">NIES80_04970</name>
</gene>
<organism evidence="1 2">
    <name type="scientific">Dolichospermum planctonicum</name>
    <dbReference type="NCBI Taxonomy" id="136072"/>
    <lineage>
        <taxon>Bacteria</taxon>
        <taxon>Bacillati</taxon>
        <taxon>Cyanobacteriota</taxon>
        <taxon>Cyanophyceae</taxon>
        <taxon>Nostocales</taxon>
        <taxon>Aphanizomenonaceae</taxon>
        <taxon>Dolichospermum</taxon>
    </lineage>
</organism>